<sequence>MKKFETVPITLITGYLGSGKTTLINHLLKNAGGHRMAVIVNDIGEVNIDADLIQKGGVVAEKDDNLVALQNGCICCTLKKDLIEQLASLIKTRKFDHILIEASGICEPIPIAQTITYLEDQFERRGMPKFCKLDAVISVTDALRLADEFGCGEALEHAERGEEDIENLVIQQLEFCDIVLLNKAGEVTKEQLGTIKAIVRKLQPHAEIIETDYCKVDIDKLLDTGLFDFEQAVNSAGWMEEFDDPDNEHDADDDHDHEHEHEHHHEHDHGHEHHHHHHHEHGVGENDDTGTAEEYGIGTYVYYRRRPFDRLKFEDWANKDYGRAIIRSKGLVYFADDKDMSYVYEQAGRQKYLTENGPFYATLPPYEIDRMLATDPKFAHDWDMEYGDRMIKLVFIGQNIDRSALKETLDKI</sequence>
<dbReference type="AlphaFoldDB" id="A0A9D1PZ45"/>
<dbReference type="InterPro" id="IPR036627">
    <property type="entry name" value="CobW-likC_sf"/>
</dbReference>
<dbReference type="InterPro" id="IPR051927">
    <property type="entry name" value="Zn_Chap_cDPG_Synth"/>
</dbReference>
<dbReference type="Gene3D" id="3.40.50.300">
    <property type="entry name" value="P-loop containing nucleotide triphosphate hydrolases"/>
    <property type="match status" value="1"/>
</dbReference>
<dbReference type="SUPFAM" id="SSF52540">
    <property type="entry name" value="P-loop containing nucleoside triphosphate hydrolases"/>
    <property type="match status" value="1"/>
</dbReference>
<comment type="catalytic activity">
    <reaction evidence="5">
        <text>GTP + H2O = GDP + phosphate + H(+)</text>
        <dbReference type="Rhea" id="RHEA:19669"/>
        <dbReference type="ChEBI" id="CHEBI:15377"/>
        <dbReference type="ChEBI" id="CHEBI:15378"/>
        <dbReference type="ChEBI" id="CHEBI:37565"/>
        <dbReference type="ChEBI" id="CHEBI:43474"/>
        <dbReference type="ChEBI" id="CHEBI:58189"/>
    </reaction>
    <physiologicalReaction direction="left-to-right" evidence="5">
        <dbReference type="Rhea" id="RHEA:19670"/>
    </physiologicalReaction>
</comment>
<dbReference type="Proteomes" id="UP000823990">
    <property type="component" value="Unassembled WGS sequence"/>
</dbReference>
<dbReference type="PANTHER" id="PTHR43603:SF1">
    <property type="entry name" value="ZINC-REGULATED GTPASE METALLOPROTEIN ACTIVATOR 1"/>
    <property type="match status" value="1"/>
</dbReference>
<evidence type="ECO:0000256" key="4">
    <source>
        <dbReference type="ARBA" id="ARBA00034320"/>
    </source>
</evidence>
<evidence type="ECO:0000313" key="9">
    <source>
        <dbReference type="Proteomes" id="UP000823990"/>
    </source>
</evidence>
<dbReference type="GO" id="GO:0016787">
    <property type="term" value="F:hydrolase activity"/>
    <property type="evidence" value="ECO:0007669"/>
    <property type="project" value="UniProtKB-KW"/>
</dbReference>
<evidence type="ECO:0000256" key="1">
    <source>
        <dbReference type="ARBA" id="ARBA00022741"/>
    </source>
</evidence>
<reference evidence="8" key="2">
    <citation type="submission" date="2021-04" db="EMBL/GenBank/DDBJ databases">
        <authorList>
            <person name="Gilroy R."/>
        </authorList>
    </citation>
    <scope>NUCLEOTIDE SEQUENCE</scope>
    <source>
        <strain evidence="8">12435</strain>
    </source>
</reference>
<evidence type="ECO:0000256" key="2">
    <source>
        <dbReference type="ARBA" id="ARBA00022801"/>
    </source>
</evidence>
<evidence type="ECO:0000256" key="5">
    <source>
        <dbReference type="ARBA" id="ARBA00049117"/>
    </source>
</evidence>
<accession>A0A9D1PZ45</accession>
<keyword evidence="1" id="KW-0547">Nucleotide-binding</keyword>
<dbReference type="CDD" id="cd03112">
    <property type="entry name" value="CobW-like"/>
    <property type="match status" value="1"/>
</dbReference>
<dbReference type="InterPro" id="IPR011629">
    <property type="entry name" value="CobW-like_C"/>
</dbReference>
<evidence type="ECO:0000256" key="3">
    <source>
        <dbReference type="ARBA" id="ARBA00023186"/>
    </source>
</evidence>
<keyword evidence="2" id="KW-0378">Hydrolase</keyword>
<dbReference type="PANTHER" id="PTHR43603">
    <property type="entry name" value="COBW DOMAIN-CONTAINING PROTEIN DDB_G0274527"/>
    <property type="match status" value="1"/>
</dbReference>
<feature type="region of interest" description="Disordered" evidence="6">
    <location>
        <begin position="240"/>
        <end position="290"/>
    </location>
</feature>
<reference evidence="8" key="1">
    <citation type="journal article" date="2021" name="PeerJ">
        <title>Extensive microbial diversity within the chicken gut microbiome revealed by metagenomics and culture.</title>
        <authorList>
            <person name="Gilroy R."/>
            <person name="Ravi A."/>
            <person name="Getino M."/>
            <person name="Pursley I."/>
            <person name="Horton D.L."/>
            <person name="Alikhan N.F."/>
            <person name="Baker D."/>
            <person name="Gharbi K."/>
            <person name="Hall N."/>
            <person name="Watson M."/>
            <person name="Adriaenssens E.M."/>
            <person name="Foster-Nyarko E."/>
            <person name="Jarju S."/>
            <person name="Secka A."/>
            <person name="Antonio M."/>
            <person name="Oren A."/>
            <person name="Chaudhuri R.R."/>
            <person name="La Ragione R."/>
            <person name="Hildebrand F."/>
            <person name="Pallen M.J."/>
        </authorList>
    </citation>
    <scope>NUCLEOTIDE SEQUENCE</scope>
    <source>
        <strain evidence="8">12435</strain>
    </source>
</reference>
<feature type="compositionally biased region" description="Basic and acidic residues" evidence="6">
    <location>
        <begin position="252"/>
        <end position="271"/>
    </location>
</feature>
<organism evidence="8 9">
    <name type="scientific">Candidatus Protoclostridium stercorigallinarum</name>
    <dbReference type="NCBI Taxonomy" id="2838741"/>
    <lineage>
        <taxon>Bacteria</taxon>
        <taxon>Bacillati</taxon>
        <taxon>Bacillota</taxon>
        <taxon>Clostridia</taxon>
        <taxon>Candidatus Protoclostridium</taxon>
    </lineage>
</organism>
<dbReference type="SMART" id="SM00833">
    <property type="entry name" value="CobW_C"/>
    <property type="match status" value="1"/>
</dbReference>
<name>A0A9D1PZ45_9FIRM</name>
<dbReference type="InterPro" id="IPR027417">
    <property type="entry name" value="P-loop_NTPase"/>
</dbReference>
<dbReference type="Gene3D" id="3.30.1220.10">
    <property type="entry name" value="CobW-like, C-terminal domain"/>
    <property type="match status" value="1"/>
</dbReference>
<feature type="domain" description="CobW C-terminal" evidence="7">
    <location>
        <begin position="297"/>
        <end position="409"/>
    </location>
</feature>
<dbReference type="InterPro" id="IPR003495">
    <property type="entry name" value="CobW/HypB/UreG_nucleotide-bd"/>
</dbReference>
<keyword evidence="3" id="KW-0143">Chaperone</keyword>
<dbReference type="SUPFAM" id="SSF90002">
    <property type="entry name" value="Hypothetical protein YjiA, C-terminal domain"/>
    <property type="match status" value="1"/>
</dbReference>
<protein>
    <submittedName>
        <fullName evidence="8">GTP-binding protein</fullName>
    </submittedName>
</protein>
<dbReference type="EMBL" id="DXHS01000020">
    <property type="protein sequence ID" value="HIW01958.1"/>
    <property type="molecule type" value="Genomic_DNA"/>
</dbReference>
<comment type="caution">
    <text evidence="8">The sequence shown here is derived from an EMBL/GenBank/DDBJ whole genome shotgun (WGS) entry which is preliminary data.</text>
</comment>
<dbReference type="GO" id="GO:0000166">
    <property type="term" value="F:nucleotide binding"/>
    <property type="evidence" value="ECO:0007669"/>
    <property type="project" value="UniProtKB-KW"/>
</dbReference>
<dbReference type="Pfam" id="PF02492">
    <property type="entry name" value="cobW"/>
    <property type="match status" value="1"/>
</dbReference>
<evidence type="ECO:0000259" key="7">
    <source>
        <dbReference type="SMART" id="SM00833"/>
    </source>
</evidence>
<evidence type="ECO:0000256" key="6">
    <source>
        <dbReference type="SAM" id="MobiDB-lite"/>
    </source>
</evidence>
<gene>
    <name evidence="8" type="ORF">H9892_01300</name>
</gene>
<evidence type="ECO:0000313" key="8">
    <source>
        <dbReference type="EMBL" id="HIW01958.1"/>
    </source>
</evidence>
<dbReference type="Pfam" id="PF07683">
    <property type="entry name" value="CobW_C"/>
    <property type="match status" value="1"/>
</dbReference>
<feature type="compositionally biased region" description="Acidic residues" evidence="6">
    <location>
        <begin position="240"/>
        <end position="251"/>
    </location>
</feature>
<proteinExistence type="inferred from homology"/>
<comment type="similarity">
    <text evidence="4">Belongs to the SIMIBI class G3E GTPase family. ZNG1 subfamily.</text>
</comment>